<name>A0A0M4T3Y1_9NOSO</name>
<dbReference type="STRING" id="224013.ACX27_11940"/>
<dbReference type="InterPro" id="IPR000352">
    <property type="entry name" value="Pep_chain_release_fac_I"/>
</dbReference>
<dbReference type="SUPFAM" id="SSF75620">
    <property type="entry name" value="Release factor"/>
    <property type="match status" value="1"/>
</dbReference>
<evidence type="ECO:0000313" key="5">
    <source>
        <dbReference type="EMBL" id="ALF53391.1"/>
    </source>
</evidence>
<dbReference type="GO" id="GO:0005737">
    <property type="term" value="C:cytoplasm"/>
    <property type="evidence" value="ECO:0007669"/>
    <property type="project" value="UniProtKB-ARBA"/>
</dbReference>
<dbReference type="Gene3D" id="3.30.70.1660">
    <property type="match status" value="1"/>
</dbReference>
<keyword evidence="2" id="KW-0488">Methylation</keyword>
<dbReference type="PANTHER" id="PTHR43116:SF3">
    <property type="entry name" value="CLASS I PEPTIDE CHAIN RELEASE FACTOR"/>
    <property type="match status" value="1"/>
</dbReference>
<keyword evidence="3" id="KW-0175">Coiled coil</keyword>
<dbReference type="InterPro" id="IPR045853">
    <property type="entry name" value="Pep_chain_release_fac_I_sf"/>
</dbReference>
<evidence type="ECO:0000259" key="4">
    <source>
        <dbReference type="SMART" id="SM00937"/>
    </source>
</evidence>
<proteinExistence type="inferred from homology"/>
<organism evidence="5 6">
    <name type="scientific">Nostoc piscinale CENA21</name>
    <dbReference type="NCBI Taxonomy" id="224013"/>
    <lineage>
        <taxon>Bacteria</taxon>
        <taxon>Bacillati</taxon>
        <taxon>Cyanobacteriota</taxon>
        <taxon>Cyanophyceae</taxon>
        <taxon>Nostocales</taxon>
        <taxon>Nostocaceae</taxon>
        <taxon>Nostoc</taxon>
    </lineage>
</organism>
<reference evidence="6" key="1">
    <citation type="submission" date="2015-07" db="EMBL/GenBank/DDBJ databases">
        <title>Genome Of Nitrogen-Fixing Cyanobacterium Nostoc piscinale CENA21 From Solimoes/Amazon River Floodplain Sediments And Comparative Genomics To Uncover Biosynthetic Natural Products Potential.</title>
        <authorList>
            <person name="Leao T.F."/>
            <person name="Leao P.N."/>
            <person name="Guimaraes P.I."/>
            <person name="de Melo A.G.C."/>
            <person name="Ramos R.T.J."/>
            <person name="Silva A."/>
            <person name="Fiore M.F."/>
            <person name="Schneider M.P.C."/>
        </authorList>
    </citation>
    <scope>NUCLEOTIDE SEQUENCE [LARGE SCALE GENOMIC DNA]</scope>
    <source>
        <strain evidence="6">CENA21</strain>
    </source>
</reference>
<evidence type="ECO:0000256" key="1">
    <source>
        <dbReference type="ARBA" id="ARBA00010835"/>
    </source>
</evidence>
<accession>A0A0M4T3Y1</accession>
<dbReference type="PATRIC" id="fig|224013.5.peg.2895"/>
<dbReference type="Pfam" id="PF00472">
    <property type="entry name" value="RF-1"/>
    <property type="match status" value="1"/>
</dbReference>
<evidence type="ECO:0000313" key="6">
    <source>
        <dbReference type="Proteomes" id="UP000062645"/>
    </source>
</evidence>
<keyword evidence="6" id="KW-1185">Reference proteome</keyword>
<evidence type="ECO:0000256" key="2">
    <source>
        <dbReference type="ARBA" id="ARBA00022481"/>
    </source>
</evidence>
<sequence>MKVALELVEISADEQLLQEAKTNLAQLQKELETADIRQLLSEPYDKKGALLSITAESHDANAQKWLYTLFQIYYNWAKKQNYHITPIEESCGNGGIISASWEITGRYAYGCLKSELGIHQLQRILPFDTSGNLQISLARVEVFPILDESSELEIPQKHLEIALPRNQGNRNRAEVWVRVVHLPTRITVFCEYERSQLANKKKAFDVLKSKLAAIALAQGVNSIAEIQPQRIKDLSNNIIREYILHPYTQVKDLRTNAETTAVTEVFNGEINLFIKAYLQQNVRTSYHFTKNLIPM</sequence>
<protein>
    <recommendedName>
        <fullName evidence="4">Peptide chain release factor domain-containing protein</fullName>
    </recommendedName>
</protein>
<dbReference type="PANTHER" id="PTHR43116">
    <property type="entry name" value="PEPTIDE CHAIN RELEASE FACTOR 2"/>
    <property type="match status" value="1"/>
</dbReference>
<dbReference type="Gene3D" id="3.30.160.20">
    <property type="match status" value="1"/>
</dbReference>
<dbReference type="EMBL" id="CP012036">
    <property type="protein sequence ID" value="ALF53391.1"/>
    <property type="molecule type" value="Genomic_DNA"/>
</dbReference>
<dbReference type="SMART" id="SM00937">
    <property type="entry name" value="PCRF"/>
    <property type="match status" value="1"/>
</dbReference>
<gene>
    <name evidence="5" type="ORF">ACX27_11940</name>
</gene>
<dbReference type="GO" id="GO:0003747">
    <property type="term" value="F:translation release factor activity"/>
    <property type="evidence" value="ECO:0007669"/>
    <property type="project" value="InterPro"/>
</dbReference>
<feature type="domain" description="Peptide chain release factor" evidence="4">
    <location>
        <begin position="6"/>
        <end position="115"/>
    </location>
</feature>
<feature type="coiled-coil region" evidence="3">
    <location>
        <begin position="10"/>
        <end position="37"/>
    </location>
</feature>
<dbReference type="Proteomes" id="UP000062645">
    <property type="component" value="Chromosome"/>
</dbReference>
<dbReference type="KEGG" id="npz:ACX27_11940"/>
<dbReference type="AlphaFoldDB" id="A0A0M4T3Y1"/>
<dbReference type="Pfam" id="PF03462">
    <property type="entry name" value="PCRF"/>
    <property type="match status" value="1"/>
</dbReference>
<dbReference type="InterPro" id="IPR005139">
    <property type="entry name" value="PCRF"/>
</dbReference>
<comment type="similarity">
    <text evidence="1">Belongs to the prokaryotic/mitochondrial release factor family.</text>
</comment>
<evidence type="ECO:0000256" key="3">
    <source>
        <dbReference type="SAM" id="Coils"/>
    </source>
</evidence>
<reference evidence="5 6" key="2">
    <citation type="journal article" date="2016" name="Genome Announc.">
        <title>Draft Genome Sequence of the N2-Fixing Cyanobacterium Nostoc piscinale CENA21, Isolated from the Brazilian Amazon Floodplain.</title>
        <authorList>
            <person name="Leao T."/>
            <person name="Guimaraes P.I."/>
            <person name="de Melo A.G."/>
            <person name="Ramos R.T."/>
            <person name="Leao P.N."/>
            <person name="Silva A."/>
            <person name="Fiore M.F."/>
            <person name="Schneider M.P."/>
        </authorList>
    </citation>
    <scope>NUCLEOTIDE SEQUENCE [LARGE SCALE GENOMIC DNA]</scope>
    <source>
        <strain evidence="5 6">CENA21</strain>
    </source>
</reference>